<proteinExistence type="predicted"/>
<dbReference type="HOGENOM" id="CLU_2646592_0_0_9"/>
<dbReference type="Proteomes" id="UP000003744">
    <property type="component" value="Unassembled WGS sequence"/>
</dbReference>
<dbReference type="AlphaFoldDB" id="C2CFZ1"/>
<evidence type="ECO:0000313" key="1">
    <source>
        <dbReference type="EMBL" id="EEI83519.1"/>
    </source>
</evidence>
<protein>
    <submittedName>
        <fullName evidence="1">Uncharacterized protein</fullName>
    </submittedName>
</protein>
<reference evidence="1 2" key="1">
    <citation type="submission" date="2009-01" db="EMBL/GenBank/DDBJ databases">
        <authorList>
            <person name="Qin X."/>
            <person name="Bachman B."/>
            <person name="Battles P."/>
            <person name="Bell A."/>
            <person name="Bess C."/>
            <person name="Bickham C."/>
            <person name="Chaboub L."/>
            <person name="Chen D."/>
            <person name="Coyle M."/>
            <person name="Deiros D.R."/>
            <person name="Dinh H."/>
            <person name="Forbes L."/>
            <person name="Fowler G."/>
            <person name="Francisco L."/>
            <person name="Fu Q."/>
            <person name="Gubbala S."/>
            <person name="Hale W."/>
            <person name="Han Y."/>
            <person name="Hemphill L."/>
            <person name="Highlander S.K."/>
            <person name="Hirani K."/>
            <person name="Hogues M."/>
            <person name="Jackson L."/>
            <person name="Jakkamsetti A."/>
            <person name="Javaid M."/>
            <person name="Jiang H."/>
            <person name="Korchina V."/>
            <person name="Kovar C."/>
            <person name="Lara F."/>
            <person name="Lee S."/>
            <person name="Mata R."/>
            <person name="Mathew T."/>
            <person name="Moen C."/>
            <person name="Morales K."/>
            <person name="Munidasa M."/>
            <person name="Nazareth L."/>
            <person name="Ngo R."/>
            <person name="Nguyen L."/>
            <person name="Okwuonu G."/>
            <person name="Ongeri F."/>
            <person name="Patil S."/>
            <person name="Petrosino J."/>
            <person name="Pham C."/>
            <person name="Pham P."/>
            <person name="Pu L.-L."/>
            <person name="Puazo M."/>
            <person name="Raj R."/>
            <person name="Reid J."/>
            <person name="Rouhana J."/>
            <person name="Saada N."/>
            <person name="Shang Y."/>
            <person name="Simmons D."/>
            <person name="Thornton R."/>
            <person name="Warren J."/>
            <person name="Weissenberger G."/>
            <person name="Zhang J."/>
            <person name="Zhang L."/>
            <person name="Zhou C."/>
            <person name="Zhu D."/>
            <person name="Muzny D."/>
            <person name="Worley K."/>
            <person name="Gibbs R."/>
        </authorList>
    </citation>
    <scope>NUCLEOTIDE SEQUENCE [LARGE SCALE GENOMIC DNA]</scope>
    <source>
        <strain evidence="1 2">ATCC 35098</strain>
    </source>
</reference>
<accession>C2CFZ1</accession>
<dbReference type="EMBL" id="ACGC01000014">
    <property type="protein sequence ID" value="EEI83519.1"/>
    <property type="molecule type" value="Genomic_DNA"/>
</dbReference>
<sequence>MKIRLLNPYYEEEIEVEESLVYFKCCYRNVELGIVDSIKLTQTKCYDSMGAERSCGTRMILISPKLWAKVEVIDEI</sequence>
<dbReference type="RefSeq" id="WP_004836102.1">
    <property type="nucleotide sequence ID" value="NZ_GG666295.1"/>
</dbReference>
<gene>
    <name evidence="1" type="ORF">HMPREF0077_0401</name>
</gene>
<comment type="caution">
    <text evidence="1">The sequence shown here is derived from an EMBL/GenBank/DDBJ whole genome shotgun (WGS) entry which is preliminary data.</text>
</comment>
<name>C2CFZ1_9FIRM</name>
<evidence type="ECO:0000313" key="2">
    <source>
        <dbReference type="Proteomes" id="UP000003744"/>
    </source>
</evidence>
<organism evidence="1 2">
    <name type="scientific">Anaerococcus tetradius ATCC 35098</name>
    <dbReference type="NCBI Taxonomy" id="525255"/>
    <lineage>
        <taxon>Bacteria</taxon>
        <taxon>Bacillati</taxon>
        <taxon>Bacillota</taxon>
        <taxon>Tissierellia</taxon>
        <taxon>Tissierellales</taxon>
        <taxon>Peptoniphilaceae</taxon>
        <taxon>Anaerococcus</taxon>
    </lineage>
</organism>